<feature type="non-terminal residue" evidence="2">
    <location>
        <position position="127"/>
    </location>
</feature>
<accession>D7L6W1</accession>
<dbReference type="GO" id="GO:0016787">
    <property type="term" value="F:hydrolase activity"/>
    <property type="evidence" value="ECO:0007669"/>
    <property type="project" value="InterPro"/>
</dbReference>
<feature type="domain" description="Phospholipase/carboxylesterase/thioesterase" evidence="1">
    <location>
        <begin position="27"/>
        <end position="121"/>
    </location>
</feature>
<dbReference type="Gene3D" id="3.40.50.1820">
    <property type="entry name" value="alpha/beta hydrolase"/>
    <property type="match status" value="1"/>
</dbReference>
<keyword evidence="3" id="KW-1185">Reference proteome</keyword>
<dbReference type="EMBL" id="GL348715">
    <property type="protein sequence ID" value="EFH59869.1"/>
    <property type="molecule type" value="Genomic_DNA"/>
</dbReference>
<dbReference type="InterPro" id="IPR029058">
    <property type="entry name" value="AB_hydrolase_fold"/>
</dbReference>
<dbReference type="ESTHER" id="arath-AT5G20060">
    <property type="family name" value="LYsophospholipase_carboxylesterase"/>
</dbReference>
<reference evidence="3" key="1">
    <citation type="journal article" date="2011" name="Nat. Genet.">
        <title>The Arabidopsis lyrata genome sequence and the basis of rapid genome size change.</title>
        <authorList>
            <person name="Hu T.T."/>
            <person name="Pattyn P."/>
            <person name="Bakker E.G."/>
            <person name="Cao J."/>
            <person name="Cheng J.-F."/>
            <person name="Clark R.M."/>
            <person name="Fahlgren N."/>
            <person name="Fawcett J.A."/>
            <person name="Grimwood J."/>
            <person name="Gundlach H."/>
            <person name="Haberer G."/>
            <person name="Hollister J.D."/>
            <person name="Ossowski S."/>
            <person name="Ottilar R.P."/>
            <person name="Salamov A.A."/>
            <person name="Schneeberger K."/>
            <person name="Spannagl M."/>
            <person name="Wang X."/>
            <person name="Yang L."/>
            <person name="Nasrallah M.E."/>
            <person name="Bergelson J."/>
            <person name="Carrington J.C."/>
            <person name="Gaut B.S."/>
            <person name="Schmutz J."/>
            <person name="Mayer K.F.X."/>
            <person name="Van de Peer Y."/>
            <person name="Grigoriev I.V."/>
            <person name="Nordborg M."/>
            <person name="Weigel D."/>
            <person name="Guo Y.-L."/>
        </authorList>
    </citation>
    <scope>NUCLEOTIDE SEQUENCE [LARGE SCALE GENOMIC DNA]</scope>
    <source>
        <strain evidence="3">cv. MN47</strain>
    </source>
</reference>
<dbReference type="InterPro" id="IPR003140">
    <property type="entry name" value="PLipase/COase/thioEstase"/>
</dbReference>
<name>D7L6W1_ARALL</name>
<dbReference type="Gramene" id="Al_scaffold_0003_2843">
    <property type="protein sequence ID" value="Al_scaffold_0003_2843"/>
    <property type="gene ID" value="Al_scaffold_0003_2843"/>
</dbReference>
<dbReference type="OrthoDB" id="2418081at2759"/>
<dbReference type="Proteomes" id="UP000008694">
    <property type="component" value="Unassembled WGS sequence"/>
</dbReference>
<dbReference type="SUPFAM" id="SSF53474">
    <property type="entry name" value="alpha/beta-Hydrolases"/>
    <property type="match status" value="1"/>
</dbReference>
<evidence type="ECO:0000313" key="2">
    <source>
        <dbReference type="EMBL" id="EFH59869.1"/>
    </source>
</evidence>
<dbReference type="eggNOG" id="KOG2112">
    <property type="taxonomic scope" value="Eukaryota"/>
</dbReference>
<evidence type="ECO:0000313" key="3">
    <source>
        <dbReference type="Proteomes" id="UP000008694"/>
    </source>
</evidence>
<gene>
    <name evidence="2" type="ORF">ARALYDRAFT_673646</name>
</gene>
<sequence length="127" mass="13655">IQLVGAATSLYSATCFALGKYGNGNPYPINLSTIIGLSGWLPCAKTLGGKLEEEQIKNRAASLPIIVCHGKADDVVPFKFGEKSSQALLSNGFKKVTFKPYSALGHYTIPQEMDELCTWLTSTLGLE</sequence>
<dbReference type="HOGENOM" id="CLU_1941432_0_0_1"/>
<dbReference type="KEGG" id="aly:9321783"/>
<dbReference type="PANTHER" id="PTHR46234">
    <property type="entry name" value="ALPHA/BETA-HYDROLASES SUPERFAMILY PROTEIN"/>
    <property type="match status" value="1"/>
</dbReference>
<organism evidence="3">
    <name type="scientific">Arabidopsis lyrata subsp. lyrata</name>
    <name type="common">Lyre-leaved rock-cress</name>
    <dbReference type="NCBI Taxonomy" id="81972"/>
    <lineage>
        <taxon>Eukaryota</taxon>
        <taxon>Viridiplantae</taxon>
        <taxon>Streptophyta</taxon>
        <taxon>Embryophyta</taxon>
        <taxon>Tracheophyta</taxon>
        <taxon>Spermatophyta</taxon>
        <taxon>Magnoliopsida</taxon>
        <taxon>eudicotyledons</taxon>
        <taxon>Gunneridae</taxon>
        <taxon>Pentapetalae</taxon>
        <taxon>rosids</taxon>
        <taxon>malvids</taxon>
        <taxon>Brassicales</taxon>
        <taxon>Brassicaceae</taxon>
        <taxon>Camelineae</taxon>
        <taxon>Arabidopsis</taxon>
    </lineage>
</organism>
<dbReference type="AlphaFoldDB" id="D7L6W1"/>
<evidence type="ECO:0000259" key="1">
    <source>
        <dbReference type="Pfam" id="PF02230"/>
    </source>
</evidence>
<protein>
    <submittedName>
        <fullName evidence="2">Predicted protein</fullName>
    </submittedName>
</protein>
<feature type="non-terminal residue" evidence="2">
    <location>
        <position position="1"/>
    </location>
</feature>
<proteinExistence type="predicted"/>
<dbReference type="Pfam" id="PF02230">
    <property type="entry name" value="Abhydrolase_2"/>
    <property type="match status" value="1"/>
</dbReference>
<dbReference type="STRING" id="81972.D7L6W1"/>